<keyword evidence="1" id="KW-0472">Membrane</keyword>
<sequence length="95" mass="11350">MQHFAIGGIAFALFVFFVLPEVGFTDDGEPTWIIWCINSVLLWIFVGTWKVLPRFHKKWPHLSTVARYKIAFFWPLYRSWLNTMEQQEKEKKEDA</sequence>
<keyword evidence="1" id="KW-0812">Transmembrane</keyword>
<keyword evidence="1" id="KW-1133">Transmembrane helix</keyword>
<evidence type="ECO:0000313" key="2">
    <source>
        <dbReference type="EMBL" id="KKN07211.1"/>
    </source>
</evidence>
<dbReference type="AlphaFoldDB" id="A0A0F9Q1R4"/>
<name>A0A0F9Q1R4_9ZZZZ</name>
<feature type="transmembrane region" description="Helical" evidence="1">
    <location>
        <begin position="30"/>
        <end position="52"/>
    </location>
</feature>
<evidence type="ECO:0000256" key="1">
    <source>
        <dbReference type="SAM" id="Phobius"/>
    </source>
</evidence>
<proteinExistence type="predicted"/>
<reference evidence="2" key="1">
    <citation type="journal article" date="2015" name="Nature">
        <title>Complex archaea that bridge the gap between prokaryotes and eukaryotes.</title>
        <authorList>
            <person name="Spang A."/>
            <person name="Saw J.H."/>
            <person name="Jorgensen S.L."/>
            <person name="Zaremba-Niedzwiedzka K."/>
            <person name="Martijn J."/>
            <person name="Lind A.E."/>
            <person name="van Eijk R."/>
            <person name="Schleper C."/>
            <person name="Guy L."/>
            <person name="Ettema T.J."/>
        </authorList>
    </citation>
    <scope>NUCLEOTIDE SEQUENCE</scope>
</reference>
<protein>
    <submittedName>
        <fullName evidence="2">Uncharacterized protein</fullName>
    </submittedName>
</protein>
<organism evidence="2">
    <name type="scientific">marine sediment metagenome</name>
    <dbReference type="NCBI Taxonomy" id="412755"/>
    <lineage>
        <taxon>unclassified sequences</taxon>
        <taxon>metagenomes</taxon>
        <taxon>ecological metagenomes</taxon>
    </lineage>
</organism>
<dbReference type="EMBL" id="LAZR01004594">
    <property type="protein sequence ID" value="KKN07211.1"/>
    <property type="molecule type" value="Genomic_DNA"/>
</dbReference>
<gene>
    <name evidence="2" type="ORF">LCGC14_1069230</name>
</gene>
<comment type="caution">
    <text evidence="2">The sequence shown here is derived from an EMBL/GenBank/DDBJ whole genome shotgun (WGS) entry which is preliminary data.</text>
</comment>
<accession>A0A0F9Q1R4</accession>